<dbReference type="EMBL" id="CM046513">
    <property type="protein sequence ID" value="KAI8652545.1"/>
    <property type="molecule type" value="Genomic_DNA"/>
</dbReference>
<protein>
    <submittedName>
        <fullName evidence="1">Protein kinase domain-containing protein</fullName>
    </submittedName>
</protein>
<comment type="caution">
    <text evidence="1">The sequence shown here is derived from an EMBL/GenBank/DDBJ whole genome shotgun (WGS) entry which is preliminary data.</text>
</comment>
<accession>A0ACC0QGT3</accession>
<keyword evidence="1" id="KW-0808">Transferase</keyword>
<evidence type="ECO:0000313" key="1">
    <source>
        <dbReference type="EMBL" id="KAI8652545.1"/>
    </source>
</evidence>
<keyword evidence="1" id="KW-0418">Kinase</keyword>
<sequence length="773" mass="87133">MDDSLPDLVRDWELETKLVSEKQTIHTTYVSDPARGRWRRAEEEVWDQKTMLGRGSFGVVSLQKCTSGPNSGRLRAAKEIQVTLDGSLDKFLSREISAIVKFSHKRFRECFVPSFGWYRGKDSIFITMEYLPLGDLQSYLDNPLPDREARTITEQILQGIDFMHRSKFAHRDLKPKNILVQHKGPNWWVKISDFGCSKQSESTSLRTIIGTEPYLAPELQNIFAPSDESDLEDEEDLDSSEYPVYSLAIDIWALGAITFRIAAGQVPFPSPIGKRLSRYVAHGGKFPSNELLSIECRDFIVAAMSRSPRDRPSAAAALKNPWIVSRCATEVVESDTDAGIDLNSYTNLETRPERSQTTLDEASGSWTTIRQSLAVRPKPLPSHLKSTERTLTELPEADEASGSWSTVQRDPVEGGPNGSTAPRRPELQEPPIPQLSPVKLTFATEDRHYFTPNGRVIETRRVPFVCAFSVDGRWLFSASKASLSQSIFHLWRQTDQGGFTQINPQVTDCDSILGVAVSSNGRRLISHHSNMDEDSYVRSWKFAKSLDYCQSKSKFGAYGAPYTTTWGISANTRRVFGAKHARSGPSAIITLELDSNDNFTILRSQKLNFTVNKIIPSADGENYVAFHTDKCTIFSYPDATGSQFDLWSPMRRGELGWHVAKRAAEFSLDGQWCIIWYNQILRIFRRTTLGWKSRQEVKFDAQALAFSANSKRFAMGSPDGTIFIWRLDGNDYFVKDGELQLSTQSGLHYLTFSPNGQFLATTAMGKFEVWKIF</sequence>
<reference evidence="1" key="1">
    <citation type="submission" date="2022-06" db="EMBL/GenBank/DDBJ databases">
        <title>Fusarium solani species complex genomes reveal bases of compartmentalisation and animal pathogenesis.</title>
        <authorList>
            <person name="Tsai I.J."/>
        </authorList>
    </citation>
    <scope>NUCLEOTIDE SEQUENCE</scope>
    <source>
        <strain evidence="1">Fu6.1</strain>
    </source>
</reference>
<organism evidence="1 2">
    <name type="scientific">Fusarium keratoplasticum</name>
    <dbReference type="NCBI Taxonomy" id="1328300"/>
    <lineage>
        <taxon>Eukaryota</taxon>
        <taxon>Fungi</taxon>
        <taxon>Dikarya</taxon>
        <taxon>Ascomycota</taxon>
        <taxon>Pezizomycotina</taxon>
        <taxon>Sordariomycetes</taxon>
        <taxon>Hypocreomycetidae</taxon>
        <taxon>Hypocreales</taxon>
        <taxon>Nectriaceae</taxon>
        <taxon>Fusarium</taxon>
        <taxon>Fusarium solani species complex</taxon>
    </lineage>
</organism>
<proteinExistence type="predicted"/>
<evidence type="ECO:0000313" key="2">
    <source>
        <dbReference type="Proteomes" id="UP001065298"/>
    </source>
</evidence>
<name>A0ACC0QGT3_9HYPO</name>
<keyword evidence="2" id="KW-1185">Reference proteome</keyword>
<gene>
    <name evidence="1" type="ORF">NCS57_01318800</name>
</gene>
<dbReference type="Proteomes" id="UP001065298">
    <property type="component" value="Chromosome 11"/>
</dbReference>